<gene>
    <name evidence="2" type="ORF">TWF679_000286</name>
</gene>
<dbReference type="GO" id="GO:0050660">
    <property type="term" value="F:flavin adenine dinucleotide binding"/>
    <property type="evidence" value="ECO:0007669"/>
    <property type="project" value="TreeGrafter"/>
</dbReference>
<name>A0A8H8VNL4_ORBOL</name>
<dbReference type="InterPro" id="IPR050281">
    <property type="entry name" value="Flavin_monoamine_oxidase"/>
</dbReference>
<dbReference type="AlphaFoldDB" id="A0A8H8VNL4"/>
<dbReference type="InterPro" id="IPR036188">
    <property type="entry name" value="FAD/NAD-bd_sf"/>
</dbReference>
<dbReference type="EMBL" id="WIWT01000001">
    <property type="protein sequence ID" value="KAF3223852.1"/>
    <property type="molecule type" value="Genomic_DNA"/>
</dbReference>
<comment type="caution">
    <text evidence="2">The sequence shown here is derived from an EMBL/GenBank/DDBJ whole genome shotgun (WGS) entry which is preliminary data.</text>
</comment>
<dbReference type="Pfam" id="PF01593">
    <property type="entry name" value="Amino_oxidase"/>
    <property type="match status" value="1"/>
</dbReference>
<evidence type="ECO:0000313" key="3">
    <source>
        <dbReference type="Proteomes" id="UP000614610"/>
    </source>
</evidence>
<dbReference type="GO" id="GO:0016491">
    <property type="term" value="F:oxidoreductase activity"/>
    <property type="evidence" value="ECO:0007669"/>
    <property type="project" value="InterPro"/>
</dbReference>
<dbReference type="OrthoDB" id="5046242at2759"/>
<evidence type="ECO:0000313" key="2">
    <source>
        <dbReference type="EMBL" id="KAF3223852.1"/>
    </source>
</evidence>
<dbReference type="SUPFAM" id="SSF51905">
    <property type="entry name" value="FAD/NAD(P)-binding domain"/>
    <property type="match status" value="1"/>
</dbReference>
<organism evidence="2 3">
    <name type="scientific">Orbilia oligospora</name>
    <name type="common">Nematode-trapping fungus</name>
    <name type="synonym">Arthrobotrys oligospora</name>
    <dbReference type="NCBI Taxonomy" id="2813651"/>
    <lineage>
        <taxon>Eukaryota</taxon>
        <taxon>Fungi</taxon>
        <taxon>Dikarya</taxon>
        <taxon>Ascomycota</taxon>
        <taxon>Pezizomycotina</taxon>
        <taxon>Orbiliomycetes</taxon>
        <taxon>Orbiliales</taxon>
        <taxon>Orbiliaceae</taxon>
        <taxon>Orbilia</taxon>
    </lineage>
</organism>
<dbReference type="GO" id="GO:0003682">
    <property type="term" value="F:chromatin binding"/>
    <property type="evidence" value="ECO:0007669"/>
    <property type="project" value="TreeGrafter"/>
</dbReference>
<feature type="domain" description="Amine oxidase" evidence="1">
    <location>
        <begin position="28"/>
        <end position="301"/>
    </location>
</feature>
<protein>
    <recommendedName>
        <fullName evidence="1">Amine oxidase domain-containing protein</fullName>
    </recommendedName>
</protein>
<dbReference type="PANTHER" id="PTHR10742:SF414">
    <property type="entry name" value="CONTAINING AMINE OXIDASE, PUTATIVE (AFU_ORTHOLOGUE AFUA_3G12150)-RELATED"/>
    <property type="match status" value="1"/>
</dbReference>
<accession>A0A8H8VNL4</accession>
<dbReference type="PRINTS" id="PR00419">
    <property type="entry name" value="ADXRDTASE"/>
</dbReference>
<dbReference type="GO" id="GO:0006338">
    <property type="term" value="P:chromatin remodeling"/>
    <property type="evidence" value="ECO:0007669"/>
    <property type="project" value="TreeGrafter"/>
</dbReference>
<dbReference type="Proteomes" id="UP000614610">
    <property type="component" value="Unassembled WGS sequence"/>
</dbReference>
<reference evidence="2" key="1">
    <citation type="submission" date="2019-06" db="EMBL/GenBank/DDBJ databases">
        <authorList>
            <person name="Palmer J.M."/>
        </authorList>
    </citation>
    <scope>NUCLEOTIDE SEQUENCE</scope>
    <source>
        <strain evidence="2">TWF679</strain>
    </source>
</reference>
<proteinExistence type="predicted"/>
<dbReference type="InterPro" id="IPR002937">
    <property type="entry name" value="Amino_oxidase"/>
</dbReference>
<sequence length="311" mass="34254">MTNADIISENDGEPTKKPKVLVIGAGTCGLRAAEVLIQAGYEVKVLEARDRVGGRIATTTKLGLPLDLGANWIHGNVGNPIIAIAEKANSSYSVDELDDTVVFAPDGSLLSKRLGDDVVTKMWDYFDEGITYSAQNMATIQPNISFMEYYKSKIASEEGWDEERQAYQLQVADLLGSIVATEINKQDFRNLHMEEPIPGENLFLSSTYGPVMDLMAQTVLKEDGCLELNKPVERIETVQTVDRGPVHSVYTKEGEVYTADAVLCSIPLGSLKQDRVKFNPPIPEKIRQSIKHLGYGSLEKVPPNLYLYTIG</sequence>
<dbReference type="PANTHER" id="PTHR10742">
    <property type="entry name" value="FLAVIN MONOAMINE OXIDASE"/>
    <property type="match status" value="1"/>
</dbReference>
<evidence type="ECO:0000259" key="1">
    <source>
        <dbReference type="Pfam" id="PF01593"/>
    </source>
</evidence>
<dbReference type="Gene3D" id="3.50.50.60">
    <property type="entry name" value="FAD/NAD(P)-binding domain"/>
    <property type="match status" value="2"/>
</dbReference>